<reference evidence="3 4" key="1">
    <citation type="submission" date="2019-03" db="EMBL/GenBank/DDBJ databases">
        <title>Genomic Encyclopedia of Type Strains, Phase IV (KMG-IV): sequencing the most valuable type-strain genomes for metagenomic binning, comparative biology and taxonomic classification.</title>
        <authorList>
            <person name="Goeker M."/>
        </authorList>
    </citation>
    <scope>NUCLEOTIDE SEQUENCE [LARGE SCALE GENOMIC DNA]</scope>
    <source>
        <strain evidence="3 4">DSM 100556</strain>
    </source>
</reference>
<sequence length="833" mass="91466">MKREFFRKRLISLFLTGAMILSTAGCGAKDMTMGSSNGDAEQAAQIEDSVSATGEGSKGMGRYVENVTDLSEYCYRPDGIAKLSDGKLIIADYYMGQIKSEDNGITWNPEETDWFTALQAKDAYIMDIAIGADGTTGVIYDASSSSGEETDLEEALTKANAVETDGGEAGKEADVGETGSEVSGEGEDNGEASDELFQLHPVCMIVKPDGTRIEAQFSLTEDEKYPYGIWIADSGRIFVTTLGEIIYEVNEDGSSEKFLTVEERPEMIQLQGDLMIIDGYAYANGILIYDMAKEEYVEDEVLNDFVLENYTQRERYGFGTYDLYFFTGEDGVLYMAGKKGLHRHVIGGSAIEQVIDGNLSSFSNPADGLIGMVALENNEFLTLFSGGKLVHYVYNADIPSTPSEKLKVYSLKENDTMSQAISIYQTENPDVFVDYEIGMGDDNSVMRDDALKKLNTQIMAGEGPDLLVLDNMPLDSYIEKGMLLDLSTCLSGLTGDAELFSNITDAFKKNGGIYTIPCEVQLPLVLGKEKYVSGMKNMKGIADAMEALREDNQEGGLLDIYSERGIIRLLAMISSPAWKTKNGGIDETAVSEFLTEVKRVYDAQMEGASEKDIDRYNSVNDYYMTEYATTREEWDYFGAMDEMGYIGGMTNMVLGTLSDPYSYATLNSVQRVKGFEDNVLLPVSGQSTNVFIPKTLIGISAVSANTEMAQELLKVLLGKENQVSLFNGLAVNKAAFEESFVPKEENMGEDGLYGSIGMSDGDGMMVSLDVYWVDEGQLQKLRDWMAKADTPYVKDTVLEDSVCEEGINYMQGGKSLEESVSAIVEKVAIYMAE</sequence>
<evidence type="ECO:0000313" key="4">
    <source>
        <dbReference type="Proteomes" id="UP000295718"/>
    </source>
</evidence>
<comment type="caution">
    <text evidence="3">The sequence shown here is derived from an EMBL/GenBank/DDBJ whole genome shotgun (WGS) entry which is preliminary data.</text>
</comment>
<dbReference type="STRING" id="1469948.GCA_000732725_04209"/>
<protein>
    <submittedName>
        <fullName evidence="3">ABC-type glycerol-3-phosphate transport system substrate-binding protein</fullName>
    </submittedName>
</protein>
<feature type="signal peptide" evidence="2">
    <location>
        <begin position="1"/>
        <end position="28"/>
    </location>
</feature>
<name>A0A4R1QNC4_9FIRM</name>
<dbReference type="PROSITE" id="PS51257">
    <property type="entry name" value="PROKAR_LIPOPROTEIN"/>
    <property type="match status" value="1"/>
</dbReference>
<dbReference type="EMBL" id="SLUO01000020">
    <property type="protein sequence ID" value="TCL54473.1"/>
    <property type="molecule type" value="Genomic_DNA"/>
</dbReference>
<proteinExistence type="predicted"/>
<dbReference type="SUPFAM" id="SSF53850">
    <property type="entry name" value="Periplasmic binding protein-like II"/>
    <property type="match status" value="1"/>
</dbReference>
<dbReference type="Proteomes" id="UP000295718">
    <property type="component" value="Unassembled WGS sequence"/>
</dbReference>
<accession>A0A4R1QNC4</accession>
<organism evidence="3 4">
    <name type="scientific">Kineothrix alysoides</name>
    <dbReference type="NCBI Taxonomy" id="1469948"/>
    <lineage>
        <taxon>Bacteria</taxon>
        <taxon>Bacillati</taxon>
        <taxon>Bacillota</taxon>
        <taxon>Clostridia</taxon>
        <taxon>Lachnospirales</taxon>
        <taxon>Lachnospiraceae</taxon>
        <taxon>Kineothrix</taxon>
    </lineage>
</organism>
<keyword evidence="2" id="KW-0732">Signal</keyword>
<dbReference type="AlphaFoldDB" id="A0A4R1QNC4"/>
<dbReference type="InterPro" id="IPR006059">
    <property type="entry name" value="SBP"/>
</dbReference>
<feature type="region of interest" description="Disordered" evidence="1">
    <location>
        <begin position="162"/>
        <end position="191"/>
    </location>
</feature>
<dbReference type="Pfam" id="PF13416">
    <property type="entry name" value="SBP_bac_8"/>
    <property type="match status" value="1"/>
</dbReference>
<evidence type="ECO:0000313" key="3">
    <source>
        <dbReference type="EMBL" id="TCL54473.1"/>
    </source>
</evidence>
<gene>
    <name evidence="3" type="ORF">EDD76_12077</name>
</gene>
<feature type="chain" id="PRO_5020311834" evidence="2">
    <location>
        <begin position="29"/>
        <end position="833"/>
    </location>
</feature>
<dbReference type="Gene3D" id="3.40.190.10">
    <property type="entry name" value="Periplasmic binding protein-like II"/>
    <property type="match status" value="1"/>
</dbReference>
<dbReference type="RefSeq" id="WP_031392811.1">
    <property type="nucleotide sequence ID" value="NZ_JPNB01000003.1"/>
</dbReference>
<keyword evidence="4" id="KW-1185">Reference proteome</keyword>
<evidence type="ECO:0000256" key="2">
    <source>
        <dbReference type="SAM" id="SignalP"/>
    </source>
</evidence>
<dbReference type="SUPFAM" id="SSF101898">
    <property type="entry name" value="NHL repeat"/>
    <property type="match status" value="1"/>
</dbReference>
<dbReference type="OrthoDB" id="2081033at2"/>
<evidence type="ECO:0000256" key="1">
    <source>
        <dbReference type="SAM" id="MobiDB-lite"/>
    </source>
</evidence>